<evidence type="ECO:0000313" key="2">
    <source>
        <dbReference type="EMBL" id="BCX89865.1"/>
    </source>
</evidence>
<gene>
    <name evidence="2" type="ORF">MIN45_P2239</name>
</gene>
<feature type="domain" description="Glycosyltransferase 2-like" evidence="1">
    <location>
        <begin position="7"/>
        <end position="132"/>
    </location>
</feature>
<dbReference type="KEGG" id="meiy:MIN45_P2239"/>
<dbReference type="InterPro" id="IPR029044">
    <property type="entry name" value="Nucleotide-diphossugar_trans"/>
</dbReference>
<dbReference type="GO" id="GO:0006487">
    <property type="term" value="P:protein N-linked glycosylation"/>
    <property type="evidence" value="ECO:0007669"/>
    <property type="project" value="TreeGrafter"/>
</dbReference>
<dbReference type="AlphaFoldDB" id="A0AAU9CBC0"/>
<dbReference type="InterPro" id="IPR001173">
    <property type="entry name" value="Glyco_trans_2-like"/>
</dbReference>
<sequence>MAFEPCAVIPVYNHSDRLGTIVAALRSCGLPCFLVDDGSDLSHRGVIDSLGAERGVTVLRHACNRGKGAAVKTGLRAAQAAGFSHALQIDADGQHELADVPAFLEAARSRPEAVVCGRPRFDASMPRSRYYGRWLTHVWVWINTASLAIPDAMCGFRVYPLTAVEPLLEKVRGERMDFDIEVLVRLHWAEVPMVWLPTRVRYRADGVSHFRAWEDNWRISRMHARLFLQRLGGWW</sequence>
<protein>
    <submittedName>
        <fullName evidence="2">Polyprenyl-phospho-N-acetylgalactosaminyl synthase</fullName>
    </submittedName>
</protein>
<dbReference type="SUPFAM" id="SSF53448">
    <property type="entry name" value="Nucleotide-diphospho-sugar transferases"/>
    <property type="match status" value="1"/>
</dbReference>
<proteinExistence type="predicted"/>
<dbReference type="Pfam" id="PF00535">
    <property type="entry name" value="Glycos_transf_2"/>
    <property type="match status" value="1"/>
</dbReference>
<evidence type="ECO:0000313" key="3">
    <source>
        <dbReference type="Proteomes" id="UP001321450"/>
    </source>
</evidence>
<dbReference type="PANTHER" id="PTHR10859">
    <property type="entry name" value="GLYCOSYL TRANSFERASE"/>
    <property type="match status" value="1"/>
</dbReference>
<dbReference type="PANTHER" id="PTHR10859:SF91">
    <property type="entry name" value="DOLICHYL-PHOSPHATE BETA-GLUCOSYLTRANSFERASE"/>
    <property type="match status" value="1"/>
</dbReference>
<name>A0AAU9CBC0_9GAMM</name>
<dbReference type="Proteomes" id="UP001321450">
    <property type="component" value="Chromosome"/>
</dbReference>
<organism evidence="2 3">
    <name type="scientific">Methylomarinovum tepidoasis</name>
    <dbReference type="NCBI Taxonomy" id="2840183"/>
    <lineage>
        <taxon>Bacteria</taxon>
        <taxon>Pseudomonadati</taxon>
        <taxon>Pseudomonadota</taxon>
        <taxon>Gammaproteobacteria</taxon>
        <taxon>Methylococcales</taxon>
        <taxon>Methylothermaceae</taxon>
        <taxon>Methylomarinovum</taxon>
    </lineage>
</organism>
<dbReference type="CDD" id="cd04179">
    <property type="entry name" value="DPM_DPG-synthase_like"/>
    <property type="match status" value="1"/>
</dbReference>
<evidence type="ECO:0000259" key="1">
    <source>
        <dbReference type="Pfam" id="PF00535"/>
    </source>
</evidence>
<accession>A0AAU9CBC0</accession>
<keyword evidence="3" id="KW-1185">Reference proteome</keyword>
<dbReference type="RefSeq" id="WP_286292428.1">
    <property type="nucleotide sequence ID" value="NZ_AP024718.1"/>
</dbReference>
<dbReference type="Gene3D" id="3.90.550.10">
    <property type="entry name" value="Spore Coat Polysaccharide Biosynthesis Protein SpsA, Chain A"/>
    <property type="match status" value="1"/>
</dbReference>
<reference evidence="3" key="1">
    <citation type="journal article" date="2024" name="Int. J. Syst. Evol. Microbiol.">
        <title>Methylomarinovum tepidoasis sp. nov., a moderately thermophilic methanotroph of the family Methylothermaceae isolated from a deep-sea hydrothermal field.</title>
        <authorList>
            <person name="Hirayama H."/>
            <person name="Takaki Y."/>
            <person name="Abe M."/>
            <person name="Miyazaki M."/>
            <person name="Uematsu K."/>
            <person name="Matsui Y."/>
            <person name="Takai K."/>
        </authorList>
    </citation>
    <scope>NUCLEOTIDE SEQUENCE [LARGE SCALE GENOMIC DNA]</scope>
    <source>
        <strain evidence="3">IN45</strain>
    </source>
</reference>
<dbReference type="EMBL" id="AP024718">
    <property type="protein sequence ID" value="BCX89865.1"/>
    <property type="molecule type" value="Genomic_DNA"/>
</dbReference>